<comment type="similarity">
    <text evidence="1">Belongs to the intradiol ring-cleavage dioxygenase family.</text>
</comment>
<keyword evidence="2" id="KW-0223">Dioxygenase</keyword>
<dbReference type="GO" id="GO:0018578">
    <property type="term" value="F:protocatechuate 3,4-dioxygenase activity"/>
    <property type="evidence" value="ECO:0007669"/>
    <property type="project" value="UniProtKB-EC"/>
</dbReference>
<dbReference type="Pfam" id="PF00775">
    <property type="entry name" value="Dioxygenase_C"/>
    <property type="match status" value="1"/>
</dbReference>
<dbReference type="NCBIfam" id="TIGR02423">
    <property type="entry name" value="protocat_alph"/>
    <property type="match status" value="1"/>
</dbReference>
<keyword evidence="3 5" id="KW-0560">Oxidoreductase</keyword>
<evidence type="ECO:0000313" key="5">
    <source>
        <dbReference type="EMBL" id="MDR7273720.1"/>
    </source>
</evidence>
<dbReference type="InterPro" id="IPR050770">
    <property type="entry name" value="Intradiol_RC_Dioxygenase"/>
</dbReference>
<dbReference type="SUPFAM" id="SSF49482">
    <property type="entry name" value="Aromatic compound dioxygenase"/>
    <property type="match status" value="1"/>
</dbReference>
<evidence type="ECO:0000313" key="6">
    <source>
        <dbReference type="Proteomes" id="UP001183643"/>
    </source>
</evidence>
<protein>
    <submittedName>
        <fullName evidence="5">Protocatechuate 3,4-dioxygenase alpha subunit</fullName>
        <ecNumber evidence="5">1.13.11.3</ecNumber>
    </submittedName>
</protein>
<comment type="caution">
    <text evidence="5">The sequence shown here is derived from an EMBL/GenBank/DDBJ whole genome shotgun (WGS) entry which is preliminary data.</text>
</comment>
<accession>A0AAE4C9L7</accession>
<reference evidence="5" key="1">
    <citation type="submission" date="2023-07" db="EMBL/GenBank/DDBJ databases">
        <title>Sequencing the genomes of 1000 actinobacteria strains.</title>
        <authorList>
            <person name="Klenk H.-P."/>
        </authorList>
    </citation>
    <scope>NUCLEOTIDE SEQUENCE</scope>
    <source>
        <strain evidence="5">DSM 44707</strain>
    </source>
</reference>
<dbReference type="GO" id="GO:0008199">
    <property type="term" value="F:ferric iron binding"/>
    <property type="evidence" value="ECO:0007669"/>
    <property type="project" value="InterPro"/>
</dbReference>
<feature type="domain" description="Intradiol ring-cleavage dioxygenases" evidence="4">
    <location>
        <begin position="48"/>
        <end position="188"/>
    </location>
</feature>
<dbReference type="Gene3D" id="2.60.130.10">
    <property type="entry name" value="Aromatic compound dioxygenase"/>
    <property type="match status" value="1"/>
</dbReference>
<dbReference type="InterPro" id="IPR000627">
    <property type="entry name" value="Intradiol_dOase_C"/>
</dbReference>
<proteinExistence type="inferred from homology"/>
<dbReference type="InterPro" id="IPR015889">
    <property type="entry name" value="Intradiol_dOase_core"/>
</dbReference>
<dbReference type="AlphaFoldDB" id="A0AAE4C9L7"/>
<dbReference type="EC" id="1.13.11.3" evidence="5"/>
<dbReference type="RefSeq" id="WP_310362486.1">
    <property type="nucleotide sequence ID" value="NZ_JAVDYB010000001.1"/>
</dbReference>
<dbReference type="PANTHER" id="PTHR33711:SF9">
    <property type="entry name" value="PROTOCATECHUATE 3,4-DIOXYGENASE ALPHA CHAIN"/>
    <property type="match status" value="1"/>
</dbReference>
<evidence type="ECO:0000256" key="1">
    <source>
        <dbReference type="ARBA" id="ARBA00007825"/>
    </source>
</evidence>
<dbReference type="CDD" id="cd03463">
    <property type="entry name" value="3_4-PCD_alpha"/>
    <property type="match status" value="1"/>
</dbReference>
<dbReference type="InterPro" id="IPR012786">
    <property type="entry name" value="Protocat_dOase_a"/>
</dbReference>
<evidence type="ECO:0000256" key="2">
    <source>
        <dbReference type="ARBA" id="ARBA00022964"/>
    </source>
</evidence>
<organism evidence="5 6">
    <name type="scientific">Catenuloplanes atrovinosus</name>
    <dbReference type="NCBI Taxonomy" id="137266"/>
    <lineage>
        <taxon>Bacteria</taxon>
        <taxon>Bacillati</taxon>
        <taxon>Actinomycetota</taxon>
        <taxon>Actinomycetes</taxon>
        <taxon>Micromonosporales</taxon>
        <taxon>Micromonosporaceae</taxon>
        <taxon>Catenuloplanes</taxon>
    </lineage>
</organism>
<evidence type="ECO:0000259" key="4">
    <source>
        <dbReference type="Pfam" id="PF00775"/>
    </source>
</evidence>
<dbReference type="Proteomes" id="UP001183643">
    <property type="component" value="Unassembled WGS sequence"/>
</dbReference>
<evidence type="ECO:0000256" key="3">
    <source>
        <dbReference type="ARBA" id="ARBA00023002"/>
    </source>
</evidence>
<keyword evidence="6" id="KW-1185">Reference proteome</keyword>
<name>A0AAE4C9L7_9ACTN</name>
<sequence>MTTEFRSDYAGDAGFDGLTPSQTVGPYLSIGLPWPDGPSVVEEGTPGAIRIAGTVYDGTGAVVPDALIETWQADPDGGFAHPDDPRGRPTGFRGFGRCPTDDAGDWAILTLKPGIVPDREGRPQAPHLDVSVLARGLLHRVVTRIYFADEAEANAADPVLATVPPARRSTLLATPERDGYRFDIRLQGDDETVFFAL</sequence>
<dbReference type="EMBL" id="JAVDYB010000001">
    <property type="protein sequence ID" value="MDR7273720.1"/>
    <property type="molecule type" value="Genomic_DNA"/>
</dbReference>
<dbReference type="PANTHER" id="PTHR33711">
    <property type="entry name" value="DIOXYGENASE, PUTATIVE (AFU_ORTHOLOGUE AFUA_2G02910)-RELATED"/>
    <property type="match status" value="1"/>
</dbReference>
<gene>
    <name evidence="5" type="ORF">J2S41_000498</name>
</gene>